<feature type="region of interest" description="Disordered" evidence="2">
    <location>
        <begin position="182"/>
        <end position="205"/>
    </location>
</feature>
<protein>
    <submittedName>
        <fullName evidence="3">Rab proteins geranylgeranyltransferase component A</fullName>
    </submittedName>
</protein>
<dbReference type="InterPro" id="IPR018203">
    <property type="entry name" value="GDP_dissociation_inhibitor"/>
</dbReference>
<dbReference type="GO" id="GO:0016740">
    <property type="term" value="F:transferase activity"/>
    <property type="evidence" value="ECO:0007669"/>
    <property type="project" value="UniProtKB-KW"/>
</dbReference>
<reference evidence="3" key="1">
    <citation type="submission" date="2017-04" db="EMBL/GenBank/DDBJ databases">
        <title>Population genomics of picophytoplankton unveils novel chromosome hypervariability.</title>
        <authorList>
            <consortium name="DOE Joint Genome Institute"/>
            <person name="Blanc-Mathieu R."/>
            <person name="Krasovec M."/>
            <person name="Hebrard M."/>
            <person name="Yau S."/>
            <person name="Desgranges E."/>
            <person name="Martin J."/>
            <person name="Schackwitz W."/>
            <person name="Kuo A."/>
            <person name="Salin G."/>
            <person name="Donnadieu C."/>
            <person name="Desdevises Y."/>
            <person name="Sanchez-Ferandin S."/>
            <person name="Moreau H."/>
            <person name="Rivals E."/>
            <person name="Grigoriev I.V."/>
            <person name="Grimsley N."/>
            <person name="Eyre-Walker A."/>
            <person name="Piganeau G."/>
        </authorList>
    </citation>
    <scope>NUCLEOTIDE SEQUENCE [LARGE SCALE GENOMIC DNA]</scope>
    <source>
        <strain evidence="3">RCC 1115</strain>
    </source>
</reference>
<dbReference type="EMBL" id="KZ155771">
    <property type="protein sequence ID" value="OUS49105.1"/>
    <property type="molecule type" value="Genomic_DNA"/>
</dbReference>
<dbReference type="Gene3D" id="3.30.519.10">
    <property type="entry name" value="Guanine Nucleotide Dissociation Inhibitor, domain 2"/>
    <property type="match status" value="1"/>
</dbReference>
<evidence type="ECO:0000256" key="2">
    <source>
        <dbReference type="SAM" id="MobiDB-lite"/>
    </source>
</evidence>
<organism evidence="3">
    <name type="scientific">Ostreococcus tauri</name>
    <name type="common">Marine green alga</name>
    <dbReference type="NCBI Taxonomy" id="70448"/>
    <lineage>
        <taxon>Eukaryota</taxon>
        <taxon>Viridiplantae</taxon>
        <taxon>Chlorophyta</taxon>
        <taxon>Mamiellophyceae</taxon>
        <taxon>Mamiellales</taxon>
        <taxon>Bathycoccaceae</taxon>
        <taxon>Ostreococcus</taxon>
    </lineage>
</organism>
<dbReference type="Pfam" id="PF00996">
    <property type="entry name" value="GDI"/>
    <property type="match status" value="2"/>
</dbReference>
<dbReference type="eggNOG" id="KOG4405">
    <property type="taxonomic scope" value="Eukaryota"/>
</dbReference>
<dbReference type="PRINTS" id="PR00891">
    <property type="entry name" value="RABGDIREP"/>
</dbReference>
<evidence type="ECO:0000313" key="3">
    <source>
        <dbReference type="EMBL" id="OUS49105.1"/>
    </source>
</evidence>
<dbReference type="GO" id="GO:0005092">
    <property type="term" value="F:GDP-dissociation inhibitor activity"/>
    <property type="evidence" value="ECO:0007669"/>
    <property type="project" value="InterPro"/>
</dbReference>
<accession>A0A1Y5IQ38</accession>
<dbReference type="GO" id="GO:0005829">
    <property type="term" value="C:cytosol"/>
    <property type="evidence" value="ECO:0007669"/>
    <property type="project" value="TreeGrafter"/>
</dbReference>
<dbReference type="SUPFAM" id="SSF51905">
    <property type="entry name" value="FAD/NAD(P)-binding domain"/>
    <property type="match status" value="1"/>
</dbReference>
<dbReference type="GO" id="GO:0007264">
    <property type="term" value="P:small GTPase-mediated signal transduction"/>
    <property type="evidence" value="ECO:0007669"/>
    <property type="project" value="InterPro"/>
</dbReference>
<dbReference type="AlphaFoldDB" id="A0A1Y5IQ38"/>
<dbReference type="GO" id="GO:0005634">
    <property type="term" value="C:nucleus"/>
    <property type="evidence" value="ECO:0007669"/>
    <property type="project" value="TreeGrafter"/>
</dbReference>
<dbReference type="Gene3D" id="1.10.405.10">
    <property type="entry name" value="Guanine Nucleotide Dissociation Inhibitor, domain 1"/>
    <property type="match status" value="1"/>
</dbReference>
<dbReference type="PANTHER" id="PTHR11787:SF4">
    <property type="entry name" value="CHM, RAB ESCORT PROTEIN 1"/>
    <property type="match status" value="1"/>
</dbReference>
<dbReference type="GO" id="GO:0005968">
    <property type="term" value="C:Rab-protein geranylgeranyltransferase complex"/>
    <property type="evidence" value="ECO:0007669"/>
    <property type="project" value="TreeGrafter"/>
</dbReference>
<comment type="similarity">
    <text evidence="1">Belongs to the Rab GDI family.</text>
</comment>
<name>A0A1Y5IQ38_OSTTA</name>
<dbReference type="Proteomes" id="UP000195557">
    <property type="component" value="Unassembled WGS sequence"/>
</dbReference>
<dbReference type="Gene3D" id="3.50.50.60">
    <property type="entry name" value="FAD/NAD(P)-binding domain"/>
    <property type="match status" value="2"/>
</dbReference>
<proteinExistence type="inferred from homology"/>
<sequence>MPDAHADAHDLPSEVDVLVQGTGLVQSLIACACAKRGESVLVLDENNQYGDAFGAFEASTGAFDAFTSTCATNANTFGRWTTDAGERPSTRGYNVDLCAPRATLGADAFTDAMIRSGAHKYLAFKAIEKTFVYGQGGFRVVASDRREMFADASMTGAEKRALMRFLKRTRIVAMRDDVLKRRSGTSGEETNVPAGAPGSEWGEGAFGEDDAGAEAAEALRVEPNETMESYLRRQGLSDALAATVTYGLALQTRAGSDAGQGMEDLKTYALSVGKYGPQFGACLIPTYGTGDLPQAFCRAGAVSGATYVLRQGVQRVDIDSNAVATVVSKGGQEIRVKRFVGAAPERSDGPRLVHVVCVLDGPVVRDFGEVLIAFPPGTVRKTQSTAVRALQMSSNTGCCPDGVYLLYLSNVVDEHEDDAYSNVNAALDVLVSRSCEETSTVASVFDDGAQKPIVMWGTMHSRRCGVPDDVECVASNAAQCPFPDELLTYKGAVDAAERAFAKLYGAEEEMFPPVEISTEQVESDED</sequence>
<dbReference type="GO" id="GO:0016192">
    <property type="term" value="P:vesicle-mediated transport"/>
    <property type="evidence" value="ECO:0007669"/>
    <property type="project" value="TreeGrafter"/>
</dbReference>
<dbReference type="PANTHER" id="PTHR11787">
    <property type="entry name" value="RAB GDP-DISSOCIATION INHIBITOR"/>
    <property type="match status" value="1"/>
</dbReference>
<dbReference type="InterPro" id="IPR036188">
    <property type="entry name" value="FAD/NAD-bd_sf"/>
</dbReference>
<gene>
    <name evidence="3" type="ORF">BE221DRAFT_65447</name>
</gene>
<keyword evidence="3" id="KW-0808">Transferase</keyword>
<evidence type="ECO:0000256" key="1">
    <source>
        <dbReference type="ARBA" id="ARBA00005593"/>
    </source>
</evidence>